<comment type="subcellular location">
    <subcellularLocation>
        <location evidence="1">Membrane</location>
    </subcellularLocation>
</comment>
<dbReference type="Proteomes" id="UP000536773">
    <property type="component" value="Unassembled WGS sequence"/>
</dbReference>
<feature type="transmembrane region" description="Helical" evidence="5">
    <location>
        <begin position="237"/>
        <end position="255"/>
    </location>
</feature>
<feature type="compositionally biased region" description="Low complexity" evidence="4">
    <location>
        <begin position="393"/>
        <end position="402"/>
    </location>
</feature>
<reference evidence="6 7" key="1">
    <citation type="submission" date="2020-04" db="EMBL/GenBank/DDBJ databases">
        <authorList>
            <person name="Hitch T.C.A."/>
            <person name="Wylensek D."/>
            <person name="Clavel T."/>
        </authorList>
    </citation>
    <scope>NUCLEOTIDE SEQUENCE [LARGE SCALE GENOMIC DNA]</scope>
    <source>
        <strain evidence="6 7">WCA-386-APC-2A</strain>
    </source>
</reference>
<dbReference type="AlphaFoldDB" id="A0A269TE51"/>
<dbReference type="EMBL" id="JABBJH010000009">
    <property type="protein sequence ID" value="NMK39255.1"/>
    <property type="molecule type" value="Genomic_DNA"/>
</dbReference>
<evidence type="ECO:0000256" key="1">
    <source>
        <dbReference type="ARBA" id="ARBA00004370"/>
    </source>
</evidence>
<feature type="compositionally biased region" description="Low complexity" evidence="4">
    <location>
        <begin position="326"/>
        <end position="343"/>
    </location>
</feature>
<evidence type="ECO:0000256" key="2">
    <source>
        <dbReference type="ARBA" id="ARBA00022692"/>
    </source>
</evidence>
<organism evidence="6 7">
    <name type="scientific">Megasphaera elsdenii</name>
    <dbReference type="NCBI Taxonomy" id="907"/>
    <lineage>
        <taxon>Bacteria</taxon>
        <taxon>Bacillati</taxon>
        <taxon>Bacillota</taxon>
        <taxon>Negativicutes</taxon>
        <taxon>Veillonellales</taxon>
        <taxon>Veillonellaceae</taxon>
        <taxon>Megasphaera</taxon>
    </lineage>
</organism>
<feature type="compositionally biased region" description="Low complexity" evidence="4">
    <location>
        <begin position="375"/>
        <end position="386"/>
    </location>
</feature>
<feature type="region of interest" description="Disordered" evidence="4">
    <location>
        <begin position="324"/>
        <end position="346"/>
    </location>
</feature>
<evidence type="ECO:0000256" key="4">
    <source>
        <dbReference type="SAM" id="MobiDB-lite"/>
    </source>
</evidence>
<dbReference type="InterPro" id="IPR036257">
    <property type="entry name" value="Cyt_c_oxidase_su2_TM_sf"/>
</dbReference>
<feature type="transmembrane region" description="Helical" evidence="5">
    <location>
        <begin position="197"/>
        <end position="216"/>
    </location>
</feature>
<keyword evidence="5" id="KW-1133">Transmembrane helix</keyword>
<name>A0A269TE51_MEGEL</name>
<gene>
    <name evidence="6" type="ORF">HG933_07650</name>
</gene>
<keyword evidence="3 5" id="KW-0472">Membrane</keyword>
<feature type="compositionally biased region" description="Basic and acidic residues" evidence="4">
    <location>
        <begin position="426"/>
        <end position="436"/>
    </location>
</feature>
<feature type="compositionally biased region" description="Basic and acidic residues" evidence="4">
    <location>
        <begin position="278"/>
        <end position="296"/>
    </location>
</feature>
<evidence type="ECO:0000313" key="6">
    <source>
        <dbReference type="EMBL" id="NMK39255.1"/>
    </source>
</evidence>
<sequence>MTAQKESEETMKAYAKIAKIAMTVMLLAAFFLLSGFRAQTIIHDDGSETQDVLKVSDSAQGQKSLKDDADEFQKRNYTIMDYNNDNGEGFRAMKTITKDGASKSSVDHIVHKTHDGLICSTYYIDYNFDGDSIQSLRLGAPMPENGVDLEYIVSFPSGTRVVSNSDKADDQGSTYLWNLSNSNPTEIKLQATVWHKLFIYIALFLVVLVLIIVLIMEHRRKNVISWKRAAHMRKVEMMLLCIPLIILGYMGYEYYVGTHVTAASLDKVAEQQQEELLENREEDKRLQDADARKQRSGEMVAARIRSKANDISNELRSLKVQYRNGSISRSSARSQAQSLAQQAKDMLNESTNLSQADREVLEQLIDNVVAEADSIGASAPSRSSSQETRRSESTSSSQSTTRSRSDDKSTNTKSSDSSKSRQSSDNNRDTGKTNKQ</sequence>
<dbReference type="SUPFAM" id="SSF81464">
    <property type="entry name" value="Cytochrome c oxidase subunit II-like, transmembrane region"/>
    <property type="match status" value="1"/>
</dbReference>
<proteinExistence type="predicted"/>
<protein>
    <submittedName>
        <fullName evidence="6">Uncharacterized protein</fullName>
    </submittedName>
</protein>
<feature type="region of interest" description="Disordered" evidence="4">
    <location>
        <begin position="278"/>
        <end position="299"/>
    </location>
</feature>
<comment type="caution">
    <text evidence="6">The sequence shown here is derived from an EMBL/GenBank/DDBJ whole genome shotgun (WGS) entry which is preliminary data.</text>
</comment>
<evidence type="ECO:0000256" key="3">
    <source>
        <dbReference type="ARBA" id="ARBA00023136"/>
    </source>
</evidence>
<evidence type="ECO:0000313" key="7">
    <source>
        <dbReference type="Proteomes" id="UP000536773"/>
    </source>
</evidence>
<evidence type="ECO:0000256" key="5">
    <source>
        <dbReference type="SAM" id="Phobius"/>
    </source>
</evidence>
<accession>A0A269TE51</accession>
<feature type="region of interest" description="Disordered" evidence="4">
    <location>
        <begin position="375"/>
        <end position="436"/>
    </location>
</feature>
<feature type="compositionally biased region" description="Low complexity" evidence="4">
    <location>
        <begin position="411"/>
        <end position="425"/>
    </location>
</feature>
<keyword evidence="2 5" id="KW-0812">Transmembrane</keyword>
<dbReference type="GO" id="GO:0016020">
    <property type="term" value="C:membrane"/>
    <property type="evidence" value="ECO:0007669"/>
    <property type="project" value="UniProtKB-SubCell"/>
</dbReference>
<dbReference type="Gene3D" id="1.10.287.90">
    <property type="match status" value="1"/>
</dbReference>